<evidence type="ECO:0000313" key="1">
    <source>
        <dbReference type="EMBL" id="GAW91916.1"/>
    </source>
</evidence>
<comment type="caution">
    <text evidence="1">The sequence shown here is derived from an EMBL/GenBank/DDBJ whole genome shotgun (WGS) entry which is preliminary data.</text>
</comment>
<protein>
    <submittedName>
        <fullName evidence="1">Putative esterase/lipase/thioesterase</fullName>
    </submittedName>
</protein>
<dbReference type="AlphaFoldDB" id="A0A1Z5HQW1"/>
<gene>
    <name evidence="1" type="ORF">KKC1_10770</name>
</gene>
<evidence type="ECO:0000313" key="2">
    <source>
        <dbReference type="Proteomes" id="UP000197032"/>
    </source>
</evidence>
<reference evidence="2" key="1">
    <citation type="journal article" date="2017" name="Appl. Environ. Microbiol.">
        <title>Genomic analysis of Calderihabitans maritimus KKC1, a thermophilic hydrogenogenic carboxydotrophic bacterium isolated from marine sediment.</title>
        <authorList>
            <person name="Omae K."/>
            <person name="Yoneda Y."/>
            <person name="Fukuyama Y."/>
            <person name="Yoshida T."/>
            <person name="Sako Y."/>
        </authorList>
    </citation>
    <scope>NUCLEOTIDE SEQUENCE [LARGE SCALE GENOMIC DNA]</scope>
    <source>
        <strain evidence="2">KKC1</strain>
    </source>
</reference>
<dbReference type="Proteomes" id="UP000197032">
    <property type="component" value="Unassembled WGS sequence"/>
</dbReference>
<name>A0A1Z5HQW1_9FIRM</name>
<proteinExistence type="predicted"/>
<accession>A0A1Z5HQW1</accession>
<keyword evidence="2" id="KW-1185">Reference proteome</keyword>
<sequence>MFSSRRAEKSERDYLSLDFFFNTFDARWEDELFHFKATVGSRVQLSIAII</sequence>
<organism evidence="1 2">
    <name type="scientific">Calderihabitans maritimus</name>
    <dbReference type="NCBI Taxonomy" id="1246530"/>
    <lineage>
        <taxon>Bacteria</taxon>
        <taxon>Bacillati</taxon>
        <taxon>Bacillota</taxon>
        <taxon>Clostridia</taxon>
        <taxon>Neomoorellales</taxon>
        <taxon>Calderihabitantaceae</taxon>
        <taxon>Calderihabitans</taxon>
    </lineage>
</organism>
<dbReference type="EMBL" id="BDGJ01000042">
    <property type="protein sequence ID" value="GAW91916.1"/>
    <property type="molecule type" value="Genomic_DNA"/>
</dbReference>